<dbReference type="InterPro" id="IPR027417">
    <property type="entry name" value="P-loop_NTPase"/>
</dbReference>
<dbReference type="EMBL" id="FZON01000005">
    <property type="protein sequence ID" value="SNS12853.1"/>
    <property type="molecule type" value="Genomic_DNA"/>
</dbReference>
<evidence type="ECO:0000256" key="3">
    <source>
        <dbReference type="ARBA" id="ARBA00022741"/>
    </source>
</evidence>
<evidence type="ECO:0000313" key="9">
    <source>
        <dbReference type="EMBL" id="SNS12853.1"/>
    </source>
</evidence>
<dbReference type="Pfam" id="PF00005">
    <property type="entry name" value="ABC_tran"/>
    <property type="match status" value="1"/>
</dbReference>
<keyword evidence="6" id="KW-0472">Membrane</keyword>
<feature type="domain" description="ABC transporter" evidence="7">
    <location>
        <begin position="505"/>
        <end position="739"/>
    </location>
</feature>
<sequence length="739" mass="79983">MTQDSVLQMAGKAGKAMLRAVPVGTVANTARRAPRHTDRARARAALIRVLAGRLGVEAKQADILEALSQKAGDGDSYGTAALQAGLEAAGLLSLRDAPDTLVPGLWPALALMRNGQAVLVLSQEGGSLTIYDESAAHRRSDVGLAEFGSVFSGEILRAEAPVQALSDSHASLEAETHWFWGQFLRFRKHFAEVALGSFVANLLAVSVALFSLQVYDRVIPHQSEATLWVLAAGAGMALLLETFLKVARSQLLDGAGRQIEMGVQGLLMKRLLGMRSDLPGRSPSQLFSAMREFGSVREFFTASTVGALADIPFIFVFLLLVWSIAGSVVWVLIAGGLLMVIPGFFLQKRMIRLTQEMQGASAKQSRLLQETVVELDTIKTQRAEDRFARIWEELTAVQALKSSDQRKLAASLGFWSQAIQQGTYVAAVITGTYLVFAGQFTVGSIIAVGILSSRTLAPLTQLSGILARWGNVKAALDGLDAVAHVAQDRSATRTYLRREKLKGQYELRDATYRYDPEGAAVLDLSQLVIQPGQVVAVLGANGSGKSTLLKMLSGLYSPVSGKLMIDGTEMAQIDPKDLRRAIGYLGQDVRLFQGTLRDNLNLSLLERDDDRLFEALDFAGLGQFVKAHPKGLDLDIRDGGEGLSVGQRQSIGWARLWLQDPDICLLDEPTAALDQTLEKTLISRLESWLDGRTAVIATHRVPILSLASRTLILANGRMAIDGPRDQVLDHLRTTQTGVA</sequence>
<dbReference type="Proteomes" id="UP000198440">
    <property type="component" value="Unassembled WGS sequence"/>
</dbReference>
<evidence type="ECO:0000259" key="8">
    <source>
        <dbReference type="PROSITE" id="PS50929"/>
    </source>
</evidence>
<dbReference type="GO" id="GO:0005524">
    <property type="term" value="F:ATP binding"/>
    <property type="evidence" value="ECO:0007669"/>
    <property type="project" value="UniProtKB-KW"/>
</dbReference>
<keyword evidence="4 9" id="KW-0067">ATP-binding</keyword>
<evidence type="ECO:0000256" key="1">
    <source>
        <dbReference type="ARBA" id="ARBA00004651"/>
    </source>
</evidence>
<dbReference type="Gene3D" id="1.20.1560.10">
    <property type="entry name" value="ABC transporter type 1, transmembrane domain"/>
    <property type="match status" value="1"/>
</dbReference>
<accession>A0A239C0E0</accession>
<dbReference type="Gene3D" id="3.90.70.10">
    <property type="entry name" value="Cysteine proteinases"/>
    <property type="match status" value="1"/>
</dbReference>
<organism evidence="9 10">
    <name type="scientific">Antarctobacter heliothermus</name>
    <dbReference type="NCBI Taxonomy" id="74033"/>
    <lineage>
        <taxon>Bacteria</taxon>
        <taxon>Pseudomonadati</taxon>
        <taxon>Pseudomonadota</taxon>
        <taxon>Alphaproteobacteria</taxon>
        <taxon>Rhodobacterales</taxon>
        <taxon>Roseobacteraceae</taxon>
        <taxon>Antarctobacter</taxon>
    </lineage>
</organism>
<dbReference type="PROSITE" id="PS50893">
    <property type="entry name" value="ABC_TRANSPORTER_2"/>
    <property type="match status" value="1"/>
</dbReference>
<gene>
    <name evidence="9" type="ORF">SAMN04488078_100513</name>
</gene>
<dbReference type="InterPro" id="IPR036640">
    <property type="entry name" value="ABC1_TM_sf"/>
</dbReference>
<feature type="domain" description="ABC transmembrane type-1" evidence="8">
    <location>
        <begin position="193"/>
        <end position="471"/>
    </location>
</feature>
<reference evidence="9 10" key="1">
    <citation type="submission" date="2017-06" db="EMBL/GenBank/DDBJ databases">
        <authorList>
            <person name="Kim H.J."/>
            <person name="Triplett B.A."/>
        </authorList>
    </citation>
    <scope>NUCLEOTIDE SEQUENCE [LARGE SCALE GENOMIC DNA]</scope>
    <source>
        <strain evidence="9 10">DSM 11445</strain>
    </source>
</reference>
<dbReference type="Pfam" id="PF00664">
    <property type="entry name" value="ABC_membrane"/>
    <property type="match status" value="1"/>
</dbReference>
<dbReference type="InterPro" id="IPR003593">
    <property type="entry name" value="AAA+_ATPase"/>
</dbReference>
<evidence type="ECO:0000256" key="5">
    <source>
        <dbReference type="ARBA" id="ARBA00022989"/>
    </source>
</evidence>
<dbReference type="SUPFAM" id="SSF90123">
    <property type="entry name" value="ABC transporter transmembrane region"/>
    <property type="match status" value="1"/>
</dbReference>
<keyword evidence="2" id="KW-0812">Transmembrane</keyword>
<name>A0A239C0E0_9RHOB</name>
<dbReference type="AlphaFoldDB" id="A0A239C0E0"/>
<dbReference type="Gene3D" id="3.40.50.300">
    <property type="entry name" value="P-loop containing nucleotide triphosphate hydrolases"/>
    <property type="match status" value="1"/>
</dbReference>
<dbReference type="SMART" id="SM00382">
    <property type="entry name" value="AAA"/>
    <property type="match status" value="1"/>
</dbReference>
<dbReference type="GO" id="GO:0005886">
    <property type="term" value="C:plasma membrane"/>
    <property type="evidence" value="ECO:0007669"/>
    <property type="project" value="UniProtKB-SubCell"/>
</dbReference>
<keyword evidence="3" id="KW-0547">Nucleotide-binding</keyword>
<dbReference type="GO" id="GO:0015421">
    <property type="term" value="F:ABC-type oligopeptide transporter activity"/>
    <property type="evidence" value="ECO:0007669"/>
    <property type="project" value="TreeGrafter"/>
</dbReference>
<evidence type="ECO:0000256" key="2">
    <source>
        <dbReference type="ARBA" id="ARBA00022692"/>
    </source>
</evidence>
<evidence type="ECO:0000256" key="6">
    <source>
        <dbReference type="ARBA" id="ARBA00023136"/>
    </source>
</evidence>
<keyword evidence="5" id="KW-1133">Transmembrane helix</keyword>
<dbReference type="InterPro" id="IPR003439">
    <property type="entry name" value="ABC_transporter-like_ATP-bd"/>
</dbReference>
<protein>
    <submittedName>
        <fullName evidence="9">ATP-binding cassette, subfamily C, LapB</fullName>
    </submittedName>
</protein>
<evidence type="ECO:0000256" key="4">
    <source>
        <dbReference type="ARBA" id="ARBA00022840"/>
    </source>
</evidence>
<dbReference type="SUPFAM" id="SSF52540">
    <property type="entry name" value="P-loop containing nucleoside triphosphate hydrolases"/>
    <property type="match status" value="1"/>
</dbReference>
<dbReference type="PROSITE" id="PS50929">
    <property type="entry name" value="ABC_TM1F"/>
    <property type="match status" value="1"/>
</dbReference>
<evidence type="ECO:0000313" key="10">
    <source>
        <dbReference type="Proteomes" id="UP000198440"/>
    </source>
</evidence>
<dbReference type="InterPro" id="IPR011527">
    <property type="entry name" value="ABC1_TM_dom"/>
</dbReference>
<dbReference type="PANTHER" id="PTHR43394:SF1">
    <property type="entry name" value="ATP-BINDING CASSETTE SUB-FAMILY B MEMBER 10, MITOCHONDRIAL"/>
    <property type="match status" value="1"/>
</dbReference>
<dbReference type="PANTHER" id="PTHR43394">
    <property type="entry name" value="ATP-DEPENDENT PERMEASE MDL1, MITOCHONDRIAL"/>
    <property type="match status" value="1"/>
</dbReference>
<dbReference type="GO" id="GO:0016887">
    <property type="term" value="F:ATP hydrolysis activity"/>
    <property type="evidence" value="ECO:0007669"/>
    <property type="project" value="InterPro"/>
</dbReference>
<dbReference type="InterPro" id="IPR039421">
    <property type="entry name" value="Type_1_exporter"/>
</dbReference>
<proteinExistence type="predicted"/>
<comment type="subcellular location">
    <subcellularLocation>
        <location evidence="1">Cell membrane</location>
        <topology evidence="1">Multi-pass membrane protein</topology>
    </subcellularLocation>
</comment>
<evidence type="ECO:0000259" key="7">
    <source>
        <dbReference type="PROSITE" id="PS50893"/>
    </source>
</evidence>